<evidence type="ECO:0000313" key="2">
    <source>
        <dbReference type="Proteomes" id="UP001234297"/>
    </source>
</evidence>
<name>A0ACC2KRV2_PERAE</name>
<comment type="caution">
    <text evidence="1">The sequence shown here is derived from an EMBL/GenBank/DDBJ whole genome shotgun (WGS) entry which is preliminary data.</text>
</comment>
<dbReference type="EMBL" id="CM056819">
    <property type="protein sequence ID" value="KAJ8623785.1"/>
    <property type="molecule type" value="Genomic_DNA"/>
</dbReference>
<accession>A0ACC2KRV2</accession>
<organism evidence="1 2">
    <name type="scientific">Persea americana</name>
    <name type="common">Avocado</name>
    <dbReference type="NCBI Taxonomy" id="3435"/>
    <lineage>
        <taxon>Eukaryota</taxon>
        <taxon>Viridiplantae</taxon>
        <taxon>Streptophyta</taxon>
        <taxon>Embryophyta</taxon>
        <taxon>Tracheophyta</taxon>
        <taxon>Spermatophyta</taxon>
        <taxon>Magnoliopsida</taxon>
        <taxon>Magnoliidae</taxon>
        <taxon>Laurales</taxon>
        <taxon>Lauraceae</taxon>
        <taxon>Persea</taxon>
    </lineage>
</organism>
<evidence type="ECO:0000313" key="1">
    <source>
        <dbReference type="EMBL" id="KAJ8623785.1"/>
    </source>
</evidence>
<protein>
    <submittedName>
        <fullName evidence="1">Uncharacterized protein</fullName>
    </submittedName>
</protein>
<keyword evidence="2" id="KW-1185">Reference proteome</keyword>
<sequence length="89" mass="10104">MHTTLSYRRTTEPIESRCASSRLEAPFHQAPPRSNTRARHPYENSKQEILARLEAPLCHAPPGSDAHVRQQPHTDADSEQNQMVYAISK</sequence>
<proteinExistence type="predicted"/>
<reference evidence="1 2" key="1">
    <citation type="journal article" date="2022" name="Hortic Res">
        <title>A haplotype resolved chromosomal level avocado genome allows analysis of novel avocado genes.</title>
        <authorList>
            <person name="Nath O."/>
            <person name="Fletcher S.J."/>
            <person name="Hayward A."/>
            <person name="Shaw L.M."/>
            <person name="Masouleh A.K."/>
            <person name="Furtado A."/>
            <person name="Henry R.J."/>
            <person name="Mitter N."/>
        </authorList>
    </citation>
    <scope>NUCLEOTIDE SEQUENCE [LARGE SCALE GENOMIC DNA]</scope>
    <source>
        <strain evidence="2">cv. Hass</strain>
    </source>
</reference>
<dbReference type="Proteomes" id="UP001234297">
    <property type="component" value="Chromosome 11"/>
</dbReference>
<gene>
    <name evidence="1" type="ORF">MRB53_032315</name>
</gene>